<reference evidence="3 4" key="1">
    <citation type="submission" date="2020-04" db="EMBL/GenBank/DDBJ databases">
        <title>Flammeovirga sp. SR4, a novel species isolated from seawater.</title>
        <authorList>
            <person name="Wang X."/>
        </authorList>
    </citation>
    <scope>NUCLEOTIDE SEQUENCE [LARGE SCALE GENOMIC DNA]</scope>
    <source>
        <strain evidence="3 4">SR4</strain>
    </source>
</reference>
<evidence type="ECO:0000313" key="3">
    <source>
        <dbReference type="EMBL" id="NLR92766.1"/>
    </source>
</evidence>
<dbReference type="PROSITE" id="PS51257">
    <property type="entry name" value="PROKAR_LIPOPROTEIN"/>
    <property type="match status" value="1"/>
</dbReference>
<name>A0A7X8SM46_9BACT</name>
<feature type="chain" id="PRO_5031497813" evidence="2">
    <location>
        <begin position="23"/>
        <end position="185"/>
    </location>
</feature>
<sequence>MKNLIKLIAVITVLSFTSCNNGSDYEPITNDRIGGEQTPGKDKDPGDGDIDLDNGQTPSDRIPGTPEDGDNITDDGTTEIEKGLVKKHANVISENRNTHQMCDVYEISKEATELNLIIGENEFINIYTINGRVDVIKASFEMTLKELLKIEGINISELSNEKHWYKVENKRQLISTSIKVVKYTK</sequence>
<evidence type="ECO:0000313" key="4">
    <source>
        <dbReference type="Proteomes" id="UP000585050"/>
    </source>
</evidence>
<organism evidence="3 4">
    <name type="scientific">Flammeovirga agarivorans</name>
    <dbReference type="NCBI Taxonomy" id="2726742"/>
    <lineage>
        <taxon>Bacteria</taxon>
        <taxon>Pseudomonadati</taxon>
        <taxon>Bacteroidota</taxon>
        <taxon>Cytophagia</taxon>
        <taxon>Cytophagales</taxon>
        <taxon>Flammeovirgaceae</taxon>
        <taxon>Flammeovirga</taxon>
    </lineage>
</organism>
<dbReference type="RefSeq" id="WP_168883487.1">
    <property type="nucleotide sequence ID" value="NZ_JABAIL010000005.1"/>
</dbReference>
<evidence type="ECO:0000256" key="1">
    <source>
        <dbReference type="SAM" id="MobiDB-lite"/>
    </source>
</evidence>
<dbReference type="EMBL" id="JABAIL010000005">
    <property type="protein sequence ID" value="NLR92766.1"/>
    <property type="molecule type" value="Genomic_DNA"/>
</dbReference>
<feature type="region of interest" description="Disordered" evidence="1">
    <location>
        <begin position="24"/>
        <end position="73"/>
    </location>
</feature>
<protein>
    <submittedName>
        <fullName evidence="3">Uncharacterized protein</fullName>
    </submittedName>
</protein>
<keyword evidence="2" id="KW-0732">Signal</keyword>
<proteinExistence type="predicted"/>
<feature type="signal peptide" evidence="2">
    <location>
        <begin position="1"/>
        <end position="22"/>
    </location>
</feature>
<comment type="caution">
    <text evidence="3">The sequence shown here is derived from an EMBL/GenBank/DDBJ whole genome shotgun (WGS) entry which is preliminary data.</text>
</comment>
<dbReference type="Proteomes" id="UP000585050">
    <property type="component" value="Unassembled WGS sequence"/>
</dbReference>
<dbReference type="AlphaFoldDB" id="A0A7X8SM46"/>
<accession>A0A7X8SM46</accession>
<gene>
    <name evidence="3" type="ORF">HGP29_16220</name>
</gene>
<evidence type="ECO:0000256" key="2">
    <source>
        <dbReference type="SAM" id="SignalP"/>
    </source>
</evidence>
<keyword evidence="4" id="KW-1185">Reference proteome</keyword>